<dbReference type="EMBL" id="SJPN01000002">
    <property type="protein sequence ID" value="TWU05678.1"/>
    <property type="molecule type" value="Genomic_DNA"/>
</dbReference>
<evidence type="ECO:0000313" key="2">
    <source>
        <dbReference type="Proteomes" id="UP000320176"/>
    </source>
</evidence>
<keyword evidence="2" id="KW-1185">Reference proteome</keyword>
<accession>A0A5C6B1C3</accession>
<organism evidence="1 2">
    <name type="scientific">Stieleria varia</name>
    <dbReference type="NCBI Taxonomy" id="2528005"/>
    <lineage>
        <taxon>Bacteria</taxon>
        <taxon>Pseudomonadati</taxon>
        <taxon>Planctomycetota</taxon>
        <taxon>Planctomycetia</taxon>
        <taxon>Pirellulales</taxon>
        <taxon>Pirellulaceae</taxon>
        <taxon>Stieleria</taxon>
    </lineage>
</organism>
<sequence length="103" mass="11289">MRFEQITAAITRFVAVTVARGFIGTEAIVRALHLHLPMARMPLGMLCYSGSGSSGGYPLPVDLRSLELKRNIELAIDKQGVSPWQRILPSTQRPEAGLRLANC</sequence>
<dbReference type="Proteomes" id="UP000320176">
    <property type="component" value="Unassembled WGS sequence"/>
</dbReference>
<reference evidence="1 2" key="1">
    <citation type="submission" date="2019-02" db="EMBL/GenBank/DDBJ databases">
        <title>Deep-cultivation of Planctomycetes and their phenomic and genomic characterization uncovers novel biology.</title>
        <authorList>
            <person name="Wiegand S."/>
            <person name="Jogler M."/>
            <person name="Boedeker C."/>
            <person name="Pinto D."/>
            <person name="Vollmers J."/>
            <person name="Rivas-Marin E."/>
            <person name="Kohn T."/>
            <person name="Peeters S.H."/>
            <person name="Heuer A."/>
            <person name="Rast P."/>
            <person name="Oberbeckmann S."/>
            <person name="Bunk B."/>
            <person name="Jeske O."/>
            <person name="Meyerdierks A."/>
            <person name="Storesund J.E."/>
            <person name="Kallscheuer N."/>
            <person name="Luecker S."/>
            <person name="Lage O.M."/>
            <person name="Pohl T."/>
            <person name="Merkel B.J."/>
            <person name="Hornburger P."/>
            <person name="Mueller R.-W."/>
            <person name="Bruemmer F."/>
            <person name="Labrenz M."/>
            <person name="Spormann A.M."/>
            <person name="Op Den Camp H."/>
            <person name="Overmann J."/>
            <person name="Amann R."/>
            <person name="Jetten M.S.M."/>
            <person name="Mascher T."/>
            <person name="Medema M.H."/>
            <person name="Devos D.P."/>
            <person name="Kaster A.-K."/>
            <person name="Ovreas L."/>
            <person name="Rohde M."/>
            <person name="Galperin M.Y."/>
            <person name="Jogler C."/>
        </authorList>
    </citation>
    <scope>NUCLEOTIDE SEQUENCE [LARGE SCALE GENOMIC DNA]</scope>
    <source>
        <strain evidence="1 2">Pla52n</strain>
    </source>
</reference>
<evidence type="ECO:0000313" key="1">
    <source>
        <dbReference type="EMBL" id="TWU05678.1"/>
    </source>
</evidence>
<comment type="caution">
    <text evidence="1">The sequence shown here is derived from an EMBL/GenBank/DDBJ whole genome shotgun (WGS) entry which is preliminary data.</text>
</comment>
<dbReference type="OrthoDB" id="283456at2"/>
<dbReference type="RefSeq" id="WP_146518887.1">
    <property type="nucleotide sequence ID" value="NZ_CP151726.1"/>
</dbReference>
<name>A0A5C6B1C3_9BACT</name>
<gene>
    <name evidence="1" type="ORF">Pla52n_13930</name>
</gene>
<protein>
    <submittedName>
        <fullName evidence="1">Uncharacterized protein</fullName>
    </submittedName>
</protein>
<proteinExistence type="predicted"/>
<dbReference type="AlphaFoldDB" id="A0A5C6B1C3"/>